<evidence type="ECO:0000313" key="1">
    <source>
        <dbReference type="EMBL" id="PWI66059.1"/>
    </source>
</evidence>
<evidence type="ECO:0000313" key="2">
    <source>
        <dbReference type="Proteomes" id="UP000245956"/>
    </source>
</evidence>
<accession>A0A2U3DUY0</accession>
<comment type="caution">
    <text evidence="1">The sequence shown here is derived from an EMBL/GenBank/DDBJ whole genome shotgun (WGS) entry which is preliminary data.</text>
</comment>
<dbReference type="Proteomes" id="UP000245956">
    <property type="component" value="Unassembled WGS sequence"/>
</dbReference>
<organism evidence="1 2">
    <name type="scientific">Purpureocillium lilacinum</name>
    <name type="common">Paecilomyces lilacinus</name>
    <dbReference type="NCBI Taxonomy" id="33203"/>
    <lineage>
        <taxon>Eukaryota</taxon>
        <taxon>Fungi</taxon>
        <taxon>Dikarya</taxon>
        <taxon>Ascomycota</taxon>
        <taxon>Pezizomycotina</taxon>
        <taxon>Sordariomycetes</taxon>
        <taxon>Hypocreomycetidae</taxon>
        <taxon>Hypocreales</taxon>
        <taxon>Ophiocordycipitaceae</taxon>
        <taxon>Purpureocillium</taxon>
    </lineage>
</organism>
<proteinExistence type="predicted"/>
<gene>
    <name evidence="1" type="ORF">PCL_05537</name>
</gene>
<name>A0A2U3DUY0_PURLI</name>
<reference evidence="1 2" key="1">
    <citation type="journal article" date="2016" name="Front. Microbiol.">
        <title>Genome and transcriptome sequences reveal the specific parasitism of the nematophagous Purpureocillium lilacinum 36-1.</title>
        <authorList>
            <person name="Xie J."/>
            <person name="Li S."/>
            <person name="Mo C."/>
            <person name="Xiao X."/>
            <person name="Peng D."/>
            <person name="Wang G."/>
            <person name="Xiao Y."/>
        </authorList>
    </citation>
    <scope>NUCLEOTIDE SEQUENCE [LARGE SCALE GENOMIC DNA]</scope>
    <source>
        <strain evidence="1 2">36-1</strain>
    </source>
</reference>
<dbReference type="AlphaFoldDB" id="A0A2U3DUY0"/>
<sequence>MQHKRLQHSASPAGSTVIITRVASAADGPGLKPGIRAIALFWPSQHHHAPRNWPPSGIDNQTSNTAAHTIFQYFPSPIEPPCVDASTSVGSIPVPLRCRVGRKRRGPTGEPRLDGSELELYPRKLARGAPPNPKVAQAPPPVPVLANLGSAPPVVWGEEHLRTSVAPPPHRTLAALSILSSFVDIHTTSPLVSPTS</sequence>
<protein>
    <submittedName>
        <fullName evidence="1">Uncharacterized protein</fullName>
    </submittedName>
</protein>
<dbReference type="EMBL" id="LCWV01000028">
    <property type="protein sequence ID" value="PWI66059.1"/>
    <property type="molecule type" value="Genomic_DNA"/>
</dbReference>